<protein>
    <submittedName>
        <fullName evidence="2">Uncharacterized protein</fullName>
    </submittedName>
</protein>
<keyword evidence="1" id="KW-0175">Coiled coil</keyword>
<name>A0A0F9AHP2_9ZZZZ</name>
<gene>
    <name evidence="2" type="ORF">LCGC14_2571100</name>
</gene>
<accession>A0A0F9AHP2</accession>
<feature type="coiled-coil region" evidence="1">
    <location>
        <begin position="23"/>
        <end position="50"/>
    </location>
</feature>
<evidence type="ECO:0000256" key="1">
    <source>
        <dbReference type="SAM" id="Coils"/>
    </source>
</evidence>
<comment type="caution">
    <text evidence="2">The sequence shown here is derived from an EMBL/GenBank/DDBJ whole genome shotgun (WGS) entry which is preliminary data.</text>
</comment>
<organism evidence="2">
    <name type="scientific">marine sediment metagenome</name>
    <dbReference type="NCBI Taxonomy" id="412755"/>
    <lineage>
        <taxon>unclassified sequences</taxon>
        <taxon>metagenomes</taxon>
        <taxon>ecological metagenomes</taxon>
    </lineage>
</organism>
<reference evidence="2" key="1">
    <citation type="journal article" date="2015" name="Nature">
        <title>Complex archaea that bridge the gap between prokaryotes and eukaryotes.</title>
        <authorList>
            <person name="Spang A."/>
            <person name="Saw J.H."/>
            <person name="Jorgensen S.L."/>
            <person name="Zaremba-Niedzwiedzka K."/>
            <person name="Martijn J."/>
            <person name="Lind A.E."/>
            <person name="van Eijk R."/>
            <person name="Schleper C."/>
            <person name="Guy L."/>
            <person name="Ettema T.J."/>
        </authorList>
    </citation>
    <scope>NUCLEOTIDE SEQUENCE</scope>
</reference>
<feature type="non-terminal residue" evidence="2">
    <location>
        <position position="1"/>
    </location>
</feature>
<dbReference type="EMBL" id="LAZR01042693">
    <property type="protein sequence ID" value="KKL08915.1"/>
    <property type="molecule type" value="Genomic_DNA"/>
</dbReference>
<proteinExistence type="predicted"/>
<sequence>KRKIEIKNPRLQRVRNSLRNLIIEATSARKMEMRTRMKELETSNDGTQRRLRDLTPDELKEYRTLQQKKARLGEYLRQSICLCLTCGKRDRDMVYNKSQFSWYCTECYGEQHRHAKKLTRTKQEDLTYVDKKSGSYYDTFL</sequence>
<evidence type="ECO:0000313" key="2">
    <source>
        <dbReference type="EMBL" id="KKL08915.1"/>
    </source>
</evidence>
<dbReference type="AlphaFoldDB" id="A0A0F9AHP2"/>